<organism evidence="1 2">
    <name type="scientific">Naganishia friedmannii</name>
    <dbReference type="NCBI Taxonomy" id="89922"/>
    <lineage>
        <taxon>Eukaryota</taxon>
        <taxon>Fungi</taxon>
        <taxon>Dikarya</taxon>
        <taxon>Basidiomycota</taxon>
        <taxon>Agaricomycotina</taxon>
        <taxon>Tremellomycetes</taxon>
        <taxon>Filobasidiales</taxon>
        <taxon>Filobasidiaceae</taxon>
        <taxon>Naganishia</taxon>
    </lineage>
</organism>
<evidence type="ECO:0000313" key="1">
    <source>
        <dbReference type="EMBL" id="KAJ9091430.1"/>
    </source>
</evidence>
<accession>A0ACC2UX04</accession>
<gene>
    <name evidence="1" type="ORF">QFC21_007220</name>
</gene>
<dbReference type="Proteomes" id="UP001227268">
    <property type="component" value="Unassembled WGS sequence"/>
</dbReference>
<protein>
    <submittedName>
        <fullName evidence="1">Uncharacterized protein</fullName>
    </submittedName>
</protein>
<comment type="caution">
    <text evidence="1">The sequence shown here is derived from an EMBL/GenBank/DDBJ whole genome shotgun (WGS) entry which is preliminary data.</text>
</comment>
<name>A0ACC2UX04_9TREE</name>
<proteinExistence type="predicted"/>
<dbReference type="EMBL" id="JASBWT010000053">
    <property type="protein sequence ID" value="KAJ9091430.1"/>
    <property type="molecule type" value="Genomic_DNA"/>
</dbReference>
<sequence length="80" mass="8940">MAICDDSKRIWALVTGWPGAVNDQRVFDMSPIAILPRALEKGLMSPGQYILADGGYRVMRHVIVPYDRAPGQTLPREKET</sequence>
<evidence type="ECO:0000313" key="2">
    <source>
        <dbReference type="Proteomes" id="UP001227268"/>
    </source>
</evidence>
<reference evidence="1" key="1">
    <citation type="submission" date="2023-04" db="EMBL/GenBank/DDBJ databases">
        <title>Draft Genome sequencing of Naganishia species isolated from polar environments using Oxford Nanopore Technology.</title>
        <authorList>
            <person name="Leo P."/>
            <person name="Venkateswaran K."/>
        </authorList>
    </citation>
    <scope>NUCLEOTIDE SEQUENCE</scope>
    <source>
        <strain evidence="1">MNA-CCFEE 5423</strain>
    </source>
</reference>
<keyword evidence="2" id="KW-1185">Reference proteome</keyword>